<dbReference type="RefSeq" id="WP_242373066.1">
    <property type="nucleotide sequence ID" value="NZ_JAKRKC020000003.1"/>
</dbReference>
<sequence>MLSFPRHLALLEQEYERLRAAAEAAGPGVPVPACPGWTLADLVSHVAEVYLHKAEILRRGAPPEPWPPPPDPAGPVRYLDRACAELRGELAAREPGEAVFTWYDPDQTVGFWARRMALESVVHRVDAELAAGLPVSPVPEDLALDGIDEILVVMLAFETGKYAAEFGDGLAKADGRPVAVVAGEERWLVRATPAGVEVARGERAAEAGAVAATAAATVAGAPQDVLLWAWGRQGTEGLTVSGDGELVERLRWLLKESTQ</sequence>
<proteinExistence type="predicted"/>
<dbReference type="SUPFAM" id="SSF109854">
    <property type="entry name" value="DinB/YfiT-like putative metalloenzymes"/>
    <property type="match status" value="1"/>
</dbReference>
<dbReference type="GO" id="GO:0016853">
    <property type="term" value="F:isomerase activity"/>
    <property type="evidence" value="ECO:0007669"/>
    <property type="project" value="UniProtKB-KW"/>
</dbReference>
<dbReference type="InterPro" id="IPR034660">
    <property type="entry name" value="DinB/YfiT-like"/>
</dbReference>
<organism evidence="2 3">
    <name type="scientific">Actinomadura luzonensis</name>
    <dbReference type="NCBI Taxonomy" id="2805427"/>
    <lineage>
        <taxon>Bacteria</taxon>
        <taxon>Bacillati</taxon>
        <taxon>Actinomycetota</taxon>
        <taxon>Actinomycetes</taxon>
        <taxon>Streptosporangiales</taxon>
        <taxon>Thermomonosporaceae</taxon>
        <taxon>Actinomadura</taxon>
    </lineage>
</organism>
<feature type="domain" description="Mycothiol-dependent maleylpyruvate isomerase metal-binding" evidence="1">
    <location>
        <begin position="11"/>
        <end position="127"/>
    </location>
</feature>
<dbReference type="PANTHER" id="PTHR40758">
    <property type="entry name" value="CONSERVED PROTEIN"/>
    <property type="match status" value="1"/>
</dbReference>
<dbReference type="NCBIfam" id="TIGR03083">
    <property type="entry name" value="maleylpyruvate isomerase family mycothiol-dependent enzyme"/>
    <property type="match status" value="1"/>
</dbReference>
<dbReference type="InterPro" id="IPR024344">
    <property type="entry name" value="MDMPI_metal-binding"/>
</dbReference>
<comment type="caution">
    <text evidence="2">The sequence shown here is derived from an EMBL/GenBank/DDBJ whole genome shotgun (WGS) entry which is preliminary data.</text>
</comment>
<evidence type="ECO:0000313" key="3">
    <source>
        <dbReference type="Proteomes" id="UP001317259"/>
    </source>
</evidence>
<accession>A0ABT0GCJ9</accession>
<gene>
    <name evidence="2" type="ORF">MF672_049725</name>
</gene>
<evidence type="ECO:0000259" key="1">
    <source>
        <dbReference type="Pfam" id="PF11716"/>
    </source>
</evidence>
<protein>
    <submittedName>
        <fullName evidence="2">Maleylpyruvate isomerase family mycothiol-dependent enzyme</fullName>
    </submittedName>
</protein>
<dbReference type="Pfam" id="PF11716">
    <property type="entry name" value="MDMPI_N"/>
    <property type="match status" value="1"/>
</dbReference>
<dbReference type="Proteomes" id="UP001317259">
    <property type="component" value="Unassembled WGS sequence"/>
</dbReference>
<name>A0ABT0GCJ9_9ACTN</name>
<dbReference type="PANTHER" id="PTHR40758:SF1">
    <property type="entry name" value="CONSERVED PROTEIN"/>
    <property type="match status" value="1"/>
</dbReference>
<keyword evidence="2" id="KW-0413">Isomerase</keyword>
<dbReference type="EMBL" id="JAKRKC020000003">
    <property type="protein sequence ID" value="MCK2221836.1"/>
    <property type="molecule type" value="Genomic_DNA"/>
</dbReference>
<dbReference type="InterPro" id="IPR017517">
    <property type="entry name" value="Maleyloyr_isom"/>
</dbReference>
<evidence type="ECO:0000313" key="2">
    <source>
        <dbReference type="EMBL" id="MCK2221836.1"/>
    </source>
</evidence>
<reference evidence="2 3" key="1">
    <citation type="submission" date="2022-04" db="EMBL/GenBank/DDBJ databases">
        <title>Genome draft of Actinomadura sp. ATCC 31491.</title>
        <authorList>
            <person name="Shi X."/>
            <person name="Du Y."/>
        </authorList>
    </citation>
    <scope>NUCLEOTIDE SEQUENCE [LARGE SCALE GENOMIC DNA]</scope>
    <source>
        <strain evidence="2 3">ATCC 31491</strain>
    </source>
</reference>
<keyword evidence="3" id="KW-1185">Reference proteome</keyword>